<dbReference type="Proteomes" id="UP000029221">
    <property type="component" value="Unassembled WGS sequence"/>
</dbReference>
<sequence>MFEQQLVYKDDKSKKQSNLYHIKQTNITTGTITTNLQIH</sequence>
<name>A0A090Q692_9FLAO</name>
<protein>
    <submittedName>
        <fullName evidence="1">Uncharacterized protein</fullName>
    </submittedName>
</protein>
<comment type="caution">
    <text evidence="1">The sequence shown here is derived from an EMBL/GenBank/DDBJ whole genome shotgun (WGS) entry which is preliminary data.</text>
</comment>
<reference evidence="1" key="1">
    <citation type="journal article" date="2014" name="Genome Announc.">
        <title>Draft Genome Sequences of Marine Flavobacterium Nonlabens Strains NR17, NR24, NR27, NR32, NR33, and Ara13.</title>
        <authorList>
            <person name="Nakanishi M."/>
            <person name="Meirelles P."/>
            <person name="Suzuki R."/>
            <person name="Takatani N."/>
            <person name="Mino S."/>
            <person name="Suda W."/>
            <person name="Oshima K."/>
            <person name="Hattori M."/>
            <person name="Ohkuma M."/>
            <person name="Hosokawa M."/>
            <person name="Miyashita K."/>
            <person name="Thompson F.L."/>
            <person name="Niwa A."/>
            <person name="Sawabe T."/>
            <person name="Sawabe T."/>
        </authorList>
    </citation>
    <scope>NUCLEOTIDE SEQUENCE [LARGE SCALE GENOMIC DNA]</scope>
    <source>
        <strain evidence="1">JCM 19294</strain>
    </source>
</reference>
<dbReference type="EMBL" id="BBML01000007">
    <property type="protein sequence ID" value="GAK97732.1"/>
    <property type="molecule type" value="Genomic_DNA"/>
</dbReference>
<organism evidence="1 2">
    <name type="scientific">Nonlabens tegetincola</name>
    <dbReference type="NCBI Taxonomy" id="323273"/>
    <lineage>
        <taxon>Bacteria</taxon>
        <taxon>Pseudomonadati</taxon>
        <taxon>Bacteroidota</taxon>
        <taxon>Flavobacteriia</taxon>
        <taxon>Flavobacteriales</taxon>
        <taxon>Flavobacteriaceae</taxon>
        <taxon>Nonlabens</taxon>
    </lineage>
</organism>
<keyword evidence="2" id="KW-1185">Reference proteome</keyword>
<evidence type="ECO:0000313" key="2">
    <source>
        <dbReference type="Proteomes" id="UP000029221"/>
    </source>
</evidence>
<proteinExistence type="predicted"/>
<dbReference type="AlphaFoldDB" id="A0A090Q692"/>
<evidence type="ECO:0000313" key="1">
    <source>
        <dbReference type="EMBL" id="GAK97732.1"/>
    </source>
</evidence>
<gene>
    <name evidence="1" type="ORF">JCM19294_271</name>
</gene>
<accession>A0A090Q692</accession>